<evidence type="ECO:0000313" key="1">
    <source>
        <dbReference type="EMBL" id="KAH7904989.1"/>
    </source>
</evidence>
<organism evidence="1 2">
    <name type="scientific">Hygrophoropsis aurantiaca</name>
    <dbReference type="NCBI Taxonomy" id="72124"/>
    <lineage>
        <taxon>Eukaryota</taxon>
        <taxon>Fungi</taxon>
        <taxon>Dikarya</taxon>
        <taxon>Basidiomycota</taxon>
        <taxon>Agaricomycotina</taxon>
        <taxon>Agaricomycetes</taxon>
        <taxon>Agaricomycetidae</taxon>
        <taxon>Boletales</taxon>
        <taxon>Coniophorineae</taxon>
        <taxon>Hygrophoropsidaceae</taxon>
        <taxon>Hygrophoropsis</taxon>
    </lineage>
</organism>
<gene>
    <name evidence="1" type="ORF">BJ138DRAFT_1118892</name>
</gene>
<accession>A0ACB7ZV00</accession>
<dbReference type="Proteomes" id="UP000790377">
    <property type="component" value="Unassembled WGS sequence"/>
</dbReference>
<evidence type="ECO:0000313" key="2">
    <source>
        <dbReference type="Proteomes" id="UP000790377"/>
    </source>
</evidence>
<dbReference type="EMBL" id="MU268304">
    <property type="protein sequence ID" value="KAH7904989.1"/>
    <property type="molecule type" value="Genomic_DNA"/>
</dbReference>
<keyword evidence="2" id="KW-1185">Reference proteome</keyword>
<protein>
    <submittedName>
        <fullName evidence="1">Uncharacterized protein</fullName>
    </submittedName>
</protein>
<reference evidence="1" key="1">
    <citation type="journal article" date="2021" name="New Phytol.">
        <title>Evolutionary innovations through gain and loss of genes in the ectomycorrhizal Boletales.</title>
        <authorList>
            <person name="Wu G."/>
            <person name="Miyauchi S."/>
            <person name="Morin E."/>
            <person name="Kuo A."/>
            <person name="Drula E."/>
            <person name="Varga T."/>
            <person name="Kohler A."/>
            <person name="Feng B."/>
            <person name="Cao Y."/>
            <person name="Lipzen A."/>
            <person name="Daum C."/>
            <person name="Hundley H."/>
            <person name="Pangilinan J."/>
            <person name="Johnson J."/>
            <person name="Barry K."/>
            <person name="LaButti K."/>
            <person name="Ng V."/>
            <person name="Ahrendt S."/>
            <person name="Min B."/>
            <person name="Choi I.G."/>
            <person name="Park H."/>
            <person name="Plett J.M."/>
            <person name="Magnuson J."/>
            <person name="Spatafora J.W."/>
            <person name="Nagy L.G."/>
            <person name="Henrissat B."/>
            <person name="Grigoriev I.V."/>
            <person name="Yang Z.L."/>
            <person name="Xu J."/>
            <person name="Martin F.M."/>
        </authorList>
    </citation>
    <scope>NUCLEOTIDE SEQUENCE</scope>
    <source>
        <strain evidence="1">ATCC 28755</strain>
    </source>
</reference>
<comment type="caution">
    <text evidence="1">The sequence shown here is derived from an EMBL/GenBank/DDBJ whole genome shotgun (WGS) entry which is preliminary data.</text>
</comment>
<name>A0ACB7ZV00_9AGAM</name>
<sequence length="249" mass="27622">MRSRNTCQFGPDESALELEPLVPAVPRVYPSYKSFDGEEHSLNFLHRLASDSRQALLFLATTTETECPRLVKLASDGYGIDPHRMLAARGLAPALYGSASVDGVPPAYVMEYLAPPFLYPPRKSWITLYRFAQKADAQAATRYKAAIRTALDYILRSMEEEGLVHGDLRSNNIMIEIDADGQPTSSGTDGGVRLKVFDFDWGGVDGQVNHPIERNSALWWPAGVGQRIVVGHDREMVGTWFKTHPSAQE</sequence>
<proteinExistence type="predicted"/>